<sequence>NFSDQTFLKKKANYKQEKLEKLKSFLLCSELVNVYEVLKEEYNEIIDKMEKYEFIEELDLNTMCQSLHSAFQSFLYVHYEYFAPTDSILLWFHNIDQNDIVSTQKFESVLETPLGFRDYYKFKLGRNSDLIELNADDVGDLFEYFCDDVANKTPLLQPEKGSQPLITYNVGSLMMKAIESYKYFFSPDNSCVTVKKTNYFGINQSLVTVTISKNNTALIYQFDSDTPSHATASLTLYNNTFINCLFKWKLFRRNSSLTDMSGPKGLTLFKTKSKNDYELDCNLSITLPSGLLIEVITTNSILGPFYIRQQYVTKGPTCSNIWNEDYRCYLSSGTVLVFNLNGSVEILHKNGTVVVCNSFEIVKYNTLTDLTENSPDKNEKKDDIQNFTKFHTTEKSKTNAKEKHKIKIDSLKKGIGHSVKTKTKGVKRNSKPEEVSAVGNVLLSDMESFNVTKTVHKVIQHSVLSWNGDYMEFKYGEKTGEEKHQRLRMAYDQVNEELYLQRDDGLSSLFSPETQTVTFPNGTIITSRSEDFKEINTIDDTVTVKRGHQGYMVDHKTMRRFLRETETSETSETETVTHPILLFDDTPTSELKVTQRFAKDSEVEDTYVYVEAIHTMEHSNYATVKYSSNDFKAEILLPGNIALKVGTNGIFNLEVNDNEKIILSDDKLLFEATVLDNTFRQSCSIVRFDNISDKTTVSSQTVDSFGNVFTVDTQGNTSLVKCEEEDKEDSALFSQKQPQQSERFFVFNRNKTGYEIIHKEHKQNYHFTDHKLIRKGTIETPFIKENIDLFSSYIQVSVYKNKSESYLMNIEKSLPTSIKRKDLLKIYQMPSLIWFLPGTSSARQISIDETPQCKELPKAVITGRRLRIKPEYIMLTRILSKSLNKYMKENEEVFNKYLTYYPQETRQDKVCLQGDQYRLALFGSKSYYLTDNLPTLLQATEIQEGSVADVHSAFSASIV</sequence>
<organism evidence="1">
    <name type="scientific">Graphocephala atropunctata</name>
    <dbReference type="NCBI Taxonomy" id="36148"/>
    <lineage>
        <taxon>Eukaryota</taxon>
        <taxon>Metazoa</taxon>
        <taxon>Ecdysozoa</taxon>
        <taxon>Arthropoda</taxon>
        <taxon>Hexapoda</taxon>
        <taxon>Insecta</taxon>
        <taxon>Pterygota</taxon>
        <taxon>Neoptera</taxon>
        <taxon>Paraneoptera</taxon>
        <taxon>Hemiptera</taxon>
        <taxon>Auchenorrhyncha</taxon>
        <taxon>Membracoidea</taxon>
        <taxon>Cicadellidae</taxon>
        <taxon>Cicadellinae</taxon>
        <taxon>Cicadellini</taxon>
        <taxon>Graphocephala</taxon>
    </lineage>
</organism>
<evidence type="ECO:0000313" key="1">
    <source>
        <dbReference type="EMBL" id="JAT36526.1"/>
    </source>
</evidence>
<proteinExistence type="predicted"/>
<dbReference type="GO" id="GO:1904158">
    <property type="term" value="P:axonemal central apparatus assembly"/>
    <property type="evidence" value="ECO:0007669"/>
    <property type="project" value="TreeGrafter"/>
</dbReference>
<dbReference type="PANTHER" id="PTHR21963:SF1">
    <property type="entry name" value="SPERM-ASSOCIATED ANTIGEN 17"/>
    <property type="match status" value="1"/>
</dbReference>
<dbReference type="GO" id="GO:0005576">
    <property type="term" value="C:extracellular region"/>
    <property type="evidence" value="ECO:0007669"/>
    <property type="project" value="GOC"/>
</dbReference>
<dbReference type="EMBL" id="GEBQ01003451">
    <property type="protein sequence ID" value="JAT36526.1"/>
    <property type="molecule type" value="Transcribed_RNA"/>
</dbReference>
<dbReference type="InterPro" id="IPR026173">
    <property type="entry name" value="SPAG17"/>
</dbReference>
<dbReference type="AlphaFoldDB" id="A0A1B6MKR5"/>
<feature type="non-terminal residue" evidence="1">
    <location>
        <position position="1"/>
    </location>
</feature>
<dbReference type="PANTHER" id="PTHR21963">
    <property type="entry name" value="PF6"/>
    <property type="match status" value="1"/>
</dbReference>
<protein>
    <submittedName>
        <fullName evidence="1">Uncharacterized protein</fullName>
    </submittedName>
</protein>
<accession>A0A1B6MKR5</accession>
<dbReference type="GO" id="GO:1990716">
    <property type="term" value="C:axonemal central apparatus"/>
    <property type="evidence" value="ECO:0007669"/>
    <property type="project" value="TreeGrafter"/>
</dbReference>
<dbReference type="GO" id="GO:0003351">
    <property type="term" value="P:epithelial cilium movement involved in extracellular fluid movement"/>
    <property type="evidence" value="ECO:0007669"/>
    <property type="project" value="TreeGrafter"/>
</dbReference>
<reference evidence="1" key="1">
    <citation type="submission" date="2015-11" db="EMBL/GenBank/DDBJ databases">
        <title>De novo transcriptome assembly of four potential Pierce s Disease insect vectors from Arizona vineyards.</title>
        <authorList>
            <person name="Tassone E.E."/>
        </authorList>
    </citation>
    <scope>NUCLEOTIDE SEQUENCE</scope>
</reference>
<gene>
    <name evidence="1" type="ORF">g.6260</name>
</gene>
<name>A0A1B6MKR5_9HEMI</name>